<proteinExistence type="predicted"/>
<name>A0A150WT81_BDEBC</name>
<dbReference type="RefSeq" id="WP_063243323.1">
    <property type="nucleotide sequence ID" value="NZ_LUKF01000008.1"/>
</dbReference>
<dbReference type="AlphaFoldDB" id="A0A150WT81"/>
<evidence type="ECO:0000313" key="2">
    <source>
        <dbReference type="EMBL" id="KYG67613.1"/>
    </source>
</evidence>
<protein>
    <recommendedName>
        <fullName evidence="1">DUF4423 domain-containing protein</fullName>
    </recommendedName>
</protein>
<dbReference type="InterPro" id="IPR011873">
    <property type="entry name" value="CHP02147"/>
</dbReference>
<dbReference type="InterPro" id="IPR025537">
    <property type="entry name" value="DUF4423"/>
</dbReference>
<evidence type="ECO:0000259" key="1">
    <source>
        <dbReference type="Pfam" id="PF14394"/>
    </source>
</evidence>
<reference evidence="2 3" key="1">
    <citation type="submission" date="2016-03" db="EMBL/GenBank/DDBJ databases">
        <authorList>
            <person name="Ploux O."/>
        </authorList>
    </citation>
    <scope>NUCLEOTIDE SEQUENCE [LARGE SCALE GENOMIC DNA]</scope>
    <source>
        <strain evidence="2 3">BER2</strain>
    </source>
</reference>
<evidence type="ECO:0000313" key="3">
    <source>
        <dbReference type="Proteomes" id="UP000075391"/>
    </source>
</evidence>
<feature type="domain" description="DUF4423" evidence="1">
    <location>
        <begin position="108"/>
        <end position="265"/>
    </location>
</feature>
<dbReference type="Pfam" id="PF14394">
    <property type="entry name" value="DUF4423"/>
    <property type="match status" value="1"/>
</dbReference>
<dbReference type="InterPro" id="IPR001387">
    <property type="entry name" value="Cro/C1-type_HTH"/>
</dbReference>
<dbReference type="EMBL" id="LUKF01000008">
    <property type="protein sequence ID" value="KYG67613.1"/>
    <property type="molecule type" value="Genomic_DNA"/>
</dbReference>
<gene>
    <name evidence="2" type="ORF">AZI85_17180</name>
</gene>
<dbReference type="CDD" id="cd00093">
    <property type="entry name" value="HTH_XRE"/>
    <property type="match status" value="1"/>
</dbReference>
<dbReference type="OrthoDB" id="5290839at2"/>
<dbReference type="NCBIfam" id="TIGR02147">
    <property type="entry name" value="Fsuc_second"/>
    <property type="match status" value="1"/>
</dbReference>
<dbReference type="Proteomes" id="UP000075391">
    <property type="component" value="Unassembled WGS sequence"/>
</dbReference>
<sequence>MAEQVLFYDDYRLYLSEAFETRRLRNPNYSMRAFARDLGLAVSTLIEVQKGKYGLSAARAYEVATKLNLSQRQCEHFSDLLTAKFARSSEQRVVAKKAVEHRINNFVQEVSLDSFKVISEWHHMALLELMDLEKNHLNKARYAKMLGVSESVIEDSLERMNRLGLIEMTSNSVKPTSQFTSVNNNYNSEAVRSFHKQIIEKALYAVERQDNEKREVSSTLFSIKKQDFPAARKALMDFRREFASRFGTTENADDVCSLSIQFFSLLAQEDAR</sequence>
<comment type="caution">
    <text evidence="2">The sequence shown here is derived from an EMBL/GenBank/DDBJ whole genome shotgun (WGS) entry which is preliminary data.</text>
</comment>
<organism evidence="2 3">
    <name type="scientific">Bdellovibrio bacteriovorus</name>
    <dbReference type="NCBI Taxonomy" id="959"/>
    <lineage>
        <taxon>Bacteria</taxon>
        <taxon>Pseudomonadati</taxon>
        <taxon>Bdellovibrionota</taxon>
        <taxon>Bdellovibrionia</taxon>
        <taxon>Bdellovibrionales</taxon>
        <taxon>Pseudobdellovibrionaceae</taxon>
        <taxon>Bdellovibrio</taxon>
    </lineage>
</organism>
<accession>A0A150WT81</accession>